<keyword evidence="1" id="KW-0472">Membrane</keyword>
<gene>
    <name evidence="2" type="ORF">AOQ84DRAFT_288945</name>
</gene>
<feature type="transmembrane region" description="Helical" evidence="1">
    <location>
        <begin position="32"/>
        <end position="49"/>
    </location>
</feature>
<dbReference type="OrthoDB" id="5241710at2759"/>
<reference evidence="2 3" key="1">
    <citation type="journal article" date="2016" name="Nat. Commun.">
        <title>Ectomycorrhizal ecology is imprinted in the genome of the dominant symbiotic fungus Cenococcum geophilum.</title>
        <authorList>
            <consortium name="DOE Joint Genome Institute"/>
            <person name="Peter M."/>
            <person name="Kohler A."/>
            <person name="Ohm R.A."/>
            <person name="Kuo A."/>
            <person name="Krutzmann J."/>
            <person name="Morin E."/>
            <person name="Arend M."/>
            <person name="Barry K.W."/>
            <person name="Binder M."/>
            <person name="Choi C."/>
            <person name="Clum A."/>
            <person name="Copeland A."/>
            <person name="Grisel N."/>
            <person name="Haridas S."/>
            <person name="Kipfer T."/>
            <person name="LaButti K."/>
            <person name="Lindquist E."/>
            <person name="Lipzen A."/>
            <person name="Maire R."/>
            <person name="Meier B."/>
            <person name="Mihaltcheva S."/>
            <person name="Molinier V."/>
            <person name="Murat C."/>
            <person name="Poggeler S."/>
            <person name="Quandt C.A."/>
            <person name="Sperisen C."/>
            <person name="Tritt A."/>
            <person name="Tisserant E."/>
            <person name="Crous P.W."/>
            <person name="Henrissat B."/>
            <person name="Nehls U."/>
            <person name="Egli S."/>
            <person name="Spatafora J.W."/>
            <person name="Grigoriev I.V."/>
            <person name="Martin F.M."/>
        </authorList>
    </citation>
    <scope>NUCLEOTIDE SEQUENCE [LARGE SCALE GENOMIC DNA]</scope>
    <source>
        <strain evidence="2 3">CBS 207.34</strain>
    </source>
</reference>
<keyword evidence="3" id="KW-1185">Reference proteome</keyword>
<proteinExistence type="predicted"/>
<sequence>MLRPLTIITFPPAFILLLVHGIVFSYSNPAMGLLPLSVSSAFGAVVFYYDRKRECESPSIIQSPALFAIDLGIGVGLLISLILTWVFLRGERDGSSVMLGTYASGFLLINFSVHLFFVVQHLHEWFSDMARSTYVCPHCNYTPSAGCIDASGYVPVKKEEEQNCYDYRAVDNRVEQSGGHKDMVNISNASNLV</sequence>
<feature type="transmembrane region" description="Helical" evidence="1">
    <location>
        <begin position="99"/>
        <end position="119"/>
    </location>
</feature>
<feature type="transmembrane region" description="Helical" evidence="1">
    <location>
        <begin position="7"/>
        <end position="26"/>
    </location>
</feature>
<protein>
    <submittedName>
        <fullName evidence="2">Uncharacterized protein</fullName>
    </submittedName>
</protein>
<keyword evidence="1" id="KW-1133">Transmembrane helix</keyword>
<accession>A0A8E2JUX2</accession>
<evidence type="ECO:0000256" key="1">
    <source>
        <dbReference type="SAM" id="Phobius"/>
    </source>
</evidence>
<evidence type="ECO:0000313" key="2">
    <source>
        <dbReference type="EMBL" id="OCL10595.1"/>
    </source>
</evidence>
<dbReference type="Proteomes" id="UP000250140">
    <property type="component" value="Unassembled WGS sequence"/>
</dbReference>
<keyword evidence="1" id="KW-0812">Transmembrane</keyword>
<dbReference type="AlphaFoldDB" id="A0A8E2JUX2"/>
<dbReference type="EMBL" id="KV749215">
    <property type="protein sequence ID" value="OCL10595.1"/>
    <property type="molecule type" value="Genomic_DNA"/>
</dbReference>
<name>A0A8E2JUX2_9PEZI</name>
<organism evidence="2 3">
    <name type="scientific">Glonium stellatum</name>
    <dbReference type="NCBI Taxonomy" id="574774"/>
    <lineage>
        <taxon>Eukaryota</taxon>
        <taxon>Fungi</taxon>
        <taxon>Dikarya</taxon>
        <taxon>Ascomycota</taxon>
        <taxon>Pezizomycotina</taxon>
        <taxon>Dothideomycetes</taxon>
        <taxon>Pleosporomycetidae</taxon>
        <taxon>Gloniales</taxon>
        <taxon>Gloniaceae</taxon>
        <taxon>Glonium</taxon>
    </lineage>
</organism>
<evidence type="ECO:0000313" key="3">
    <source>
        <dbReference type="Proteomes" id="UP000250140"/>
    </source>
</evidence>
<feature type="transmembrane region" description="Helical" evidence="1">
    <location>
        <begin position="65"/>
        <end position="87"/>
    </location>
</feature>